<gene>
    <name evidence="5" type="ORF">MNBD_ACTINO02-2964</name>
</gene>
<dbReference type="InterPro" id="IPR036995">
    <property type="entry name" value="MPG_sf"/>
</dbReference>
<comment type="similarity">
    <text evidence="1">Belongs to the DNA glycosylase MPG family.</text>
</comment>
<dbReference type="AlphaFoldDB" id="A0A3B0T6F1"/>
<dbReference type="NCBIfam" id="NF002003">
    <property type="entry name" value="PRK00802.1-3"/>
    <property type="match status" value="1"/>
</dbReference>
<reference evidence="5" key="1">
    <citation type="submission" date="2018-06" db="EMBL/GenBank/DDBJ databases">
        <authorList>
            <person name="Zhirakovskaya E."/>
        </authorList>
    </citation>
    <scope>NUCLEOTIDE SEQUENCE</scope>
</reference>
<dbReference type="EC" id="3.2.2.21" evidence="5"/>
<organism evidence="5">
    <name type="scientific">hydrothermal vent metagenome</name>
    <dbReference type="NCBI Taxonomy" id="652676"/>
    <lineage>
        <taxon>unclassified sequences</taxon>
        <taxon>metagenomes</taxon>
        <taxon>ecological metagenomes</taxon>
    </lineage>
</organism>
<evidence type="ECO:0000256" key="2">
    <source>
        <dbReference type="ARBA" id="ARBA00022763"/>
    </source>
</evidence>
<evidence type="ECO:0000256" key="3">
    <source>
        <dbReference type="ARBA" id="ARBA00022801"/>
    </source>
</evidence>
<keyword evidence="3 5" id="KW-0378">Hydrolase</keyword>
<dbReference type="InterPro" id="IPR003180">
    <property type="entry name" value="MPG"/>
</dbReference>
<dbReference type="SUPFAM" id="SSF50486">
    <property type="entry name" value="FMT C-terminal domain-like"/>
    <property type="match status" value="1"/>
</dbReference>
<protein>
    <submittedName>
        <fullName evidence="5">DNA-3-methyladenine glycosylase II</fullName>
        <ecNumber evidence="5">3.2.2.21</ecNumber>
    </submittedName>
</protein>
<dbReference type="GO" id="GO:0003677">
    <property type="term" value="F:DNA binding"/>
    <property type="evidence" value="ECO:0007669"/>
    <property type="project" value="InterPro"/>
</dbReference>
<dbReference type="CDD" id="cd00540">
    <property type="entry name" value="AAG"/>
    <property type="match status" value="1"/>
</dbReference>
<dbReference type="PANTHER" id="PTHR10429">
    <property type="entry name" value="DNA-3-METHYLADENINE GLYCOSYLASE"/>
    <property type="match status" value="1"/>
</dbReference>
<accession>A0A3B0T6F1</accession>
<dbReference type="GO" id="GO:0003905">
    <property type="term" value="F:alkylbase DNA N-glycosylase activity"/>
    <property type="evidence" value="ECO:0007669"/>
    <property type="project" value="UniProtKB-EC"/>
</dbReference>
<sequence>MVTPATDLAGILEGDVVEVARRLIGATLQTRIDGYQTAIVVTEVEAYGGPEDAASHAVRGRTQANAAMFCEAGTLYVYRSYGVHWCANVVVGPRDEPAAVLLRGGEPSLGIPIMERRRKRANNLTDGPGKLCQALGITGEHDGVLLGGPIELIPGTPLGPVVATPRIGITKATDLPWRFAALR</sequence>
<keyword evidence="5" id="KW-0326">Glycosidase</keyword>
<proteinExistence type="inferred from homology"/>
<dbReference type="InterPro" id="IPR011034">
    <property type="entry name" value="Formyl_transferase-like_C_sf"/>
</dbReference>
<keyword evidence="2" id="KW-0227">DNA damage</keyword>
<dbReference type="HAMAP" id="MF_00527">
    <property type="entry name" value="3MGH"/>
    <property type="match status" value="1"/>
</dbReference>
<dbReference type="PANTHER" id="PTHR10429:SF0">
    <property type="entry name" value="DNA-3-METHYLADENINE GLYCOSYLASE"/>
    <property type="match status" value="1"/>
</dbReference>
<evidence type="ECO:0000313" key="5">
    <source>
        <dbReference type="EMBL" id="VAW02506.1"/>
    </source>
</evidence>
<dbReference type="EMBL" id="UOEK01000234">
    <property type="protein sequence ID" value="VAW02506.1"/>
    <property type="molecule type" value="Genomic_DNA"/>
</dbReference>
<dbReference type="NCBIfam" id="TIGR00567">
    <property type="entry name" value="3mg"/>
    <property type="match status" value="1"/>
</dbReference>
<dbReference type="Pfam" id="PF02245">
    <property type="entry name" value="Pur_DNA_glyco"/>
    <property type="match status" value="1"/>
</dbReference>
<name>A0A3B0T6F1_9ZZZZ</name>
<keyword evidence="4" id="KW-0234">DNA repair</keyword>
<evidence type="ECO:0000256" key="1">
    <source>
        <dbReference type="ARBA" id="ARBA00009232"/>
    </source>
</evidence>
<dbReference type="Gene3D" id="3.10.300.10">
    <property type="entry name" value="Methylpurine-DNA glycosylase (MPG)"/>
    <property type="match status" value="1"/>
</dbReference>
<evidence type="ECO:0000256" key="4">
    <source>
        <dbReference type="ARBA" id="ARBA00023204"/>
    </source>
</evidence>
<dbReference type="GO" id="GO:0006284">
    <property type="term" value="P:base-excision repair"/>
    <property type="evidence" value="ECO:0007669"/>
    <property type="project" value="InterPro"/>
</dbReference>